<evidence type="ECO:0000256" key="3">
    <source>
        <dbReference type="ARBA" id="ARBA00022801"/>
    </source>
</evidence>
<evidence type="ECO:0000313" key="8">
    <source>
        <dbReference type="EMBL" id="CDP99451.1"/>
    </source>
</evidence>
<name>A0A0K0J979_BRUMA</name>
<sequence>MVNLETRSRIRKDGVHRLSFTGSSLTTTVLIVTLCAAFIALTKNMQKPGCYRRPYNTSQLGHEVLLADGSHQFRIMVVTDLDKSSKHPTEENQWQSFIEFGILTVNKDYTEASLKWNSNEQISLYSTIAGGGRSMELSDLVVFDGKLLSIDDRTGIIYRIEKDMAYPWIYLSDGAGNATKGFKGEWMTVKDGNLYVGGLGKEWTTTEGVFDNEDPMWIKLVTPEGSVEHISWVNEYKKLRSAVGIEWPGYMVHESVQWSEIYKKWFFLPRRASKQVYNEAEDEERGTNYLLSASEDFSDIKYQQIGPLSSTRGFSAFQFVPGTSDRIIVALKSEEKDTLPVASYITVFNHEMGHILLEEMPLFGKFKYEGIAFV</sequence>
<reference evidence="9" key="3">
    <citation type="submission" date="2019-04" db="EMBL/GenBank/DDBJ databases">
        <authorList>
            <person name="Howe K."/>
            <person name="Paulini M."/>
            <person name="Williams G."/>
        </authorList>
    </citation>
    <scope>NUCLEOTIDE SEQUENCE [LARGE SCALE GENOMIC DNA]</scope>
    <source>
        <strain evidence="9">FR3</strain>
    </source>
</reference>
<reference evidence="8 10" key="1">
    <citation type="journal article" date="2007" name="Science">
        <title>Draft genome of the filarial nematode parasite Brugia malayi.</title>
        <authorList>
            <person name="Ghedin E."/>
            <person name="Wang S."/>
            <person name="Spiro D."/>
            <person name="Caler E."/>
            <person name="Zhao Q."/>
            <person name="Crabtree J."/>
            <person name="Allen J.E."/>
            <person name="Delcher A.L."/>
            <person name="Guiliano D.B."/>
            <person name="Miranda-Saavedra D."/>
            <person name="Angiuoli S.V."/>
            <person name="Creasy T."/>
            <person name="Amedeo P."/>
            <person name="Haas B."/>
            <person name="El-Sayed N.M."/>
            <person name="Wortman J.R."/>
            <person name="Feldblyum T."/>
            <person name="Tallon L."/>
            <person name="Schatz M."/>
            <person name="Shumway M."/>
            <person name="Koo H."/>
            <person name="Salzberg S.L."/>
            <person name="Schobel S."/>
            <person name="Pertea M."/>
            <person name="Pop M."/>
            <person name="White O."/>
            <person name="Barton G.J."/>
            <person name="Carlow C.K."/>
            <person name="Crawford M.J."/>
            <person name="Daub J."/>
            <person name="Dimmic M.W."/>
            <person name="Estes C.F."/>
            <person name="Foster J.M."/>
            <person name="Ganatra M."/>
            <person name="Gregory W.F."/>
            <person name="Johnson N.M."/>
            <person name="Jin J."/>
            <person name="Komuniecki R."/>
            <person name="Korf I."/>
            <person name="Kumar S."/>
            <person name="Laney S."/>
            <person name="Li B.W."/>
            <person name="Li W."/>
            <person name="Lindblom T.H."/>
            <person name="Lustigman S."/>
            <person name="Ma D."/>
            <person name="Maina C.V."/>
            <person name="Martin D.M."/>
            <person name="McCarter J.P."/>
            <person name="McReynolds L."/>
            <person name="Mitreva M."/>
            <person name="Nutman T.B."/>
            <person name="Parkinson J."/>
            <person name="Peregrin-Alvarez J.M."/>
            <person name="Poole C."/>
            <person name="Ren Q."/>
            <person name="Saunders L."/>
            <person name="Sluder A.E."/>
            <person name="Smith K."/>
            <person name="Stanke M."/>
            <person name="Unnasch T.R."/>
            <person name="Ware J."/>
            <person name="Wei A.D."/>
            <person name="Weil G."/>
            <person name="Williams D.J."/>
            <person name="Zhang Y."/>
            <person name="Williams S.A."/>
            <person name="Fraser-Liggett C."/>
            <person name="Slatko B."/>
            <person name="Blaxter M.L."/>
            <person name="Scott A.L."/>
        </authorList>
    </citation>
    <scope>NUCLEOTIDE SEQUENCE</scope>
    <source>
        <strain evidence="8 10">FR3</strain>
    </source>
</reference>
<dbReference type="GO" id="GO:0030166">
    <property type="term" value="P:proteoglycan biosynthetic process"/>
    <property type="evidence" value="ECO:0007669"/>
    <property type="project" value="TreeGrafter"/>
</dbReference>
<keyword evidence="7" id="KW-0812">Transmembrane</keyword>
<feature type="binding site" evidence="6">
    <location>
        <position position="185"/>
    </location>
    <ligand>
        <name>Ca(2+)</name>
        <dbReference type="ChEBI" id="CHEBI:29108"/>
    </ligand>
</feature>
<dbReference type="GO" id="GO:0040009">
    <property type="term" value="P:regulation of growth rate"/>
    <property type="evidence" value="ECO:0007669"/>
    <property type="project" value="EnsemblMetazoa"/>
</dbReference>
<evidence type="ECO:0000256" key="2">
    <source>
        <dbReference type="ARBA" id="ARBA00022723"/>
    </source>
</evidence>
<feature type="binding site" evidence="6">
    <location>
        <position position="139"/>
    </location>
    <ligand>
        <name>Ca(2+)</name>
        <dbReference type="ChEBI" id="CHEBI:29108"/>
    </ligand>
</feature>
<feature type="binding site" evidence="6">
    <location>
        <position position="138"/>
    </location>
    <ligand>
        <name>Ca(2+)</name>
        <dbReference type="ChEBI" id="CHEBI:29108"/>
    </ligand>
</feature>
<dbReference type="OrthoDB" id="25028at2759"/>
<feature type="binding site" evidence="6">
    <location>
        <position position="315"/>
    </location>
    <ligand>
        <name>Ca(2+)</name>
        <dbReference type="ChEBI" id="CHEBI:29108"/>
    </ligand>
</feature>
<evidence type="ECO:0000256" key="5">
    <source>
        <dbReference type="ARBA" id="ARBA00025738"/>
    </source>
</evidence>
<keyword evidence="10" id="KW-1185">Reference proteome</keyword>
<keyword evidence="2 6" id="KW-0479">Metal-binding</keyword>
<dbReference type="GO" id="GO:0005509">
    <property type="term" value="F:calcium ion binding"/>
    <property type="evidence" value="ECO:0007669"/>
    <property type="project" value="InterPro"/>
</dbReference>
<dbReference type="WBParaSite" id="Bm3194.1">
    <property type="protein sequence ID" value="Bm3194.1"/>
    <property type="gene ID" value="WBGene00223455"/>
</dbReference>
<dbReference type="RefSeq" id="XP_001898331.2">
    <property type="nucleotide sequence ID" value="XM_001898296.2"/>
</dbReference>
<dbReference type="GO" id="GO:0046712">
    <property type="term" value="P:GDP catabolic process"/>
    <property type="evidence" value="ECO:0007669"/>
    <property type="project" value="EnsemblMetazoa"/>
</dbReference>
<evidence type="ECO:0000313" key="11">
    <source>
        <dbReference type="WBParaSite" id="Bm3194.1"/>
    </source>
</evidence>
<dbReference type="GO" id="GO:0009408">
    <property type="term" value="P:response to heat"/>
    <property type="evidence" value="ECO:0007669"/>
    <property type="project" value="EnsemblMetazoa"/>
</dbReference>
<dbReference type="GO" id="GO:0006256">
    <property type="term" value="P:UDP catabolic process"/>
    <property type="evidence" value="ECO:0007669"/>
    <property type="project" value="EnsemblMetazoa"/>
</dbReference>
<evidence type="ECO:0000256" key="4">
    <source>
        <dbReference type="ARBA" id="ARBA00022837"/>
    </source>
</evidence>
<gene>
    <name evidence="12" type="primary">bma-apy-1</name>
    <name evidence="9 11" type="synonym">Bma-apy-1</name>
    <name evidence="12" type="ORF">Bm3194</name>
    <name evidence="9" type="ORF">BM_BM3194</name>
    <name evidence="8" type="ORF">BM_Bm3194</name>
</gene>
<evidence type="ECO:0000256" key="7">
    <source>
        <dbReference type="SAM" id="Phobius"/>
    </source>
</evidence>
<feature type="binding site" evidence="6">
    <location>
        <position position="369"/>
    </location>
    <ligand>
        <name>Ca(2+)</name>
        <dbReference type="ChEBI" id="CHEBI:29108"/>
    </ligand>
</feature>
<dbReference type="FunCoup" id="A0A0K0J979">
    <property type="interactions" value="1345"/>
</dbReference>
<evidence type="ECO:0000313" key="9">
    <source>
        <dbReference type="EMBL" id="VIO99677.1"/>
    </source>
</evidence>
<evidence type="ECO:0000313" key="10">
    <source>
        <dbReference type="Proteomes" id="UP000006672"/>
    </source>
</evidence>
<protein>
    <submittedName>
        <fullName evidence="8 11">Bm3194</fullName>
    </submittedName>
    <submittedName>
        <fullName evidence="9">MGC52693 protein, putative</fullName>
    </submittedName>
</protein>
<dbReference type="Pfam" id="PF06079">
    <property type="entry name" value="Apyrase"/>
    <property type="match status" value="1"/>
</dbReference>
<keyword evidence="7" id="KW-1133">Transmembrane helix</keyword>
<dbReference type="WormBase" id="Bm3194">
    <property type="protein sequence ID" value="BM33173"/>
    <property type="gene ID" value="WBGene00223455"/>
    <property type="gene designation" value="Bma-apy-1"/>
</dbReference>
<evidence type="ECO:0000256" key="1">
    <source>
        <dbReference type="ARBA" id="ARBA00001913"/>
    </source>
</evidence>
<dbReference type="PANTHER" id="PTHR13023:SF3">
    <property type="entry name" value="SOLUBLE CALCIUM-ACTIVATED NUCLEOTIDASE 1"/>
    <property type="match status" value="1"/>
</dbReference>
<keyword evidence="4 6" id="KW-0106">Calcium</keyword>
<dbReference type="InterPro" id="IPR036258">
    <property type="entry name" value="Apyrase_sf"/>
</dbReference>
<keyword evidence="7" id="KW-0472">Membrane</keyword>
<dbReference type="PANTHER" id="PTHR13023">
    <property type="entry name" value="APYRASE"/>
    <property type="match status" value="1"/>
</dbReference>
<dbReference type="Gene3D" id="2.120.10.100">
    <property type="entry name" value="Apyrase"/>
    <property type="match status" value="1"/>
</dbReference>
<dbReference type="AlphaFoldDB" id="A0A0K0J979"/>
<dbReference type="GO" id="GO:0036498">
    <property type="term" value="P:IRE1-mediated unfolded protein response"/>
    <property type="evidence" value="ECO:0007669"/>
    <property type="project" value="EnsemblMetazoa"/>
</dbReference>
<evidence type="ECO:0000256" key="6">
    <source>
        <dbReference type="PIRSR" id="PIRSR609283-1"/>
    </source>
</evidence>
<keyword evidence="3" id="KW-0378">Hydrolase</keyword>
<accession>A0A4E9FSR0</accession>
<reference evidence="11" key="4">
    <citation type="submission" date="2019-12" db="UniProtKB">
        <authorList>
            <consortium name="WormBaseParasite"/>
        </authorList>
    </citation>
    <scope>IDENTIFICATION</scope>
</reference>
<dbReference type="GO" id="GO:0036500">
    <property type="term" value="P:ATF6-mediated unfolded protein response"/>
    <property type="evidence" value="ECO:0007669"/>
    <property type="project" value="EnsemblMetazoa"/>
</dbReference>
<dbReference type="EMBL" id="CAAKNF010000001">
    <property type="protein sequence ID" value="VIO99677.1"/>
    <property type="molecule type" value="Genomic_DNA"/>
</dbReference>
<proteinExistence type="inferred from homology"/>
<feature type="transmembrane region" description="Helical" evidence="7">
    <location>
        <begin position="20"/>
        <end position="41"/>
    </location>
</feature>
<comment type="similarity">
    <text evidence="5">Belongs to the apyrase family.</text>
</comment>
<comment type="cofactor">
    <cofactor evidence="1 6">
        <name>Ca(2+)</name>
        <dbReference type="ChEBI" id="CHEBI:29108"/>
    </cofactor>
</comment>
<dbReference type="SUPFAM" id="SSF101887">
    <property type="entry name" value="Apyrase"/>
    <property type="match status" value="1"/>
</dbReference>
<dbReference type="InterPro" id="IPR009283">
    <property type="entry name" value="Apyrase"/>
</dbReference>
<dbReference type="GO" id="GO:0016020">
    <property type="term" value="C:membrane"/>
    <property type="evidence" value="ECO:0007669"/>
    <property type="project" value="EnsemblMetazoa"/>
</dbReference>
<organism evidence="8">
    <name type="scientific">Brugia malayi</name>
    <name type="common">Filarial nematode worm</name>
    <dbReference type="NCBI Taxonomy" id="6279"/>
    <lineage>
        <taxon>Eukaryota</taxon>
        <taxon>Metazoa</taxon>
        <taxon>Ecdysozoa</taxon>
        <taxon>Nematoda</taxon>
        <taxon>Chromadorea</taxon>
        <taxon>Rhabditida</taxon>
        <taxon>Spirurina</taxon>
        <taxon>Spiruromorpha</taxon>
        <taxon>Filarioidea</taxon>
        <taxon>Onchocercidae</taxon>
        <taxon>Brugia</taxon>
    </lineage>
</organism>
<dbReference type="OMA" id="RDEHMGC"/>
<dbReference type="EMBL" id="LN857009">
    <property type="protein sequence ID" value="CDP99451.1"/>
    <property type="molecule type" value="Genomic_DNA"/>
</dbReference>
<evidence type="ECO:0000313" key="12">
    <source>
        <dbReference type="WormBase" id="Bm3194"/>
    </source>
</evidence>
<dbReference type="GO" id="GO:0004382">
    <property type="term" value="F:GDP phosphatase activity"/>
    <property type="evidence" value="ECO:0007669"/>
    <property type="project" value="EnsemblMetazoa"/>
</dbReference>
<dbReference type="FunFam" id="2.120.10.100:FF:000001">
    <property type="entry name" value="Soluble calcium-activated nucleotidase 1"/>
    <property type="match status" value="1"/>
</dbReference>
<dbReference type="GO" id="GO:0008340">
    <property type="term" value="P:determination of adult lifespan"/>
    <property type="evidence" value="ECO:0007669"/>
    <property type="project" value="EnsemblMetazoa"/>
</dbReference>
<dbReference type="GO" id="GO:0007369">
    <property type="term" value="P:gastrulation"/>
    <property type="evidence" value="ECO:0007669"/>
    <property type="project" value="EnsemblMetazoa"/>
</dbReference>
<reference evidence="8" key="2">
    <citation type="submission" date="2012-12" db="EMBL/GenBank/DDBJ databases">
        <authorList>
            <person name="Gao Y.W."/>
            <person name="Fan S.T."/>
            <person name="Sun H.T."/>
            <person name="Wang Z."/>
            <person name="Gao X.L."/>
            <person name="Li Y.G."/>
            <person name="Wang T.C."/>
            <person name="Zhang K."/>
            <person name="Xu W.W."/>
            <person name="Yu Z.J."/>
            <person name="Xia X.Z."/>
        </authorList>
    </citation>
    <scope>NUCLEOTIDE SEQUENCE</scope>
    <source>
        <strain evidence="8">FR3</strain>
    </source>
</reference>
<feature type="binding site" evidence="6">
    <location>
        <position position="254"/>
    </location>
    <ligand>
        <name>Ca(2+)</name>
        <dbReference type="ChEBI" id="CHEBI:29108"/>
    </ligand>
</feature>
<dbReference type="Proteomes" id="UP000006672">
    <property type="component" value="Unassembled WGS sequence"/>
</dbReference>
<accession>A0A0K0J979</accession>
<dbReference type="STRING" id="6279.A0A0K0J979"/>
<dbReference type="GeneID" id="6101778"/>
<dbReference type="GO" id="GO:0045134">
    <property type="term" value="F:UDP phosphatase activity"/>
    <property type="evidence" value="ECO:0007669"/>
    <property type="project" value="EnsemblMetazoa"/>
</dbReference>
<dbReference type="GO" id="GO:0160094">
    <property type="term" value="P:nematode pharynx development"/>
    <property type="evidence" value="ECO:0007669"/>
    <property type="project" value="EnsemblMetazoa"/>
</dbReference>